<gene>
    <name evidence="2" type="ORF">Cco03nite_76800</name>
</gene>
<evidence type="ECO:0000313" key="2">
    <source>
        <dbReference type="EMBL" id="GIG10980.1"/>
    </source>
</evidence>
<protein>
    <submittedName>
        <fullName evidence="2">Uncharacterized protein</fullName>
    </submittedName>
</protein>
<evidence type="ECO:0000313" key="3">
    <source>
        <dbReference type="Proteomes" id="UP000630887"/>
    </source>
</evidence>
<keyword evidence="3" id="KW-1185">Reference proteome</keyword>
<evidence type="ECO:0000256" key="1">
    <source>
        <dbReference type="SAM" id="MobiDB-lite"/>
    </source>
</evidence>
<sequence length="75" mass="8213">MRQAEVAGQRPAGFSPRRDATRSGGLDPVLTGGLGQRRLNPTLDLRKHPSKRPPGCPRQRGLAWPMEAVHKPINP</sequence>
<reference evidence="2 3" key="1">
    <citation type="submission" date="2021-01" db="EMBL/GenBank/DDBJ databases">
        <title>Whole genome shotgun sequence of Catellatospora coxensis NBRC 107359.</title>
        <authorList>
            <person name="Komaki H."/>
            <person name="Tamura T."/>
        </authorList>
    </citation>
    <scope>NUCLEOTIDE SEQUENCE [LARGE SCALE GENOMIC DNA]</scope>
    <source>
        <strain evidence="2 3">NBRC 107359</strain>
    </source>
</reference>
<accession>A0A8J3LE12</accession>
<dbReference type="EMBL" id="BONI01000108">
    <property type="protein sequence ID" value="GIG10980.1"/>
    <property type="molecule type" value="Genomic_DNA"/>
</dbReference>
<feature type="region of interest" description="Disordered" evidence="1">
    <location>
        <begin position="1"/>
        <end position="75"/>
    </location>
</feature>
<name>A0A8J3LE12_9ACTN</name>
<comment type="caution">
    <text evidence="2">The sequence shown here is derived from an EMBL/GenBank/DDBJ whole genome shotgun (WGS) entry which is preliminary data.</text>
</comment>
<dbReference type="AlphaFoldDB" id="A0A8J3LE12"/>
<proteinExistence type="predicted"/>
<organism evidence="2 3">
    <name type="scientific">Catellatospora coxensis</name>
    <dbReference type="NCBI Taxonomy" id="310354"/>
    <lineage>
        <taxon>Bacteria</taxon>
        <taxon>Bacillati</taxon>
        <taxon>Actinomycetota</taxon>
        <taxon>Actinomycetes</taxon>
        <taxon>Micromonosporales</taxon>
        <taxon>Micromonosporaceae</taxon>
        <taxon>Catellatospora</taxon>
    </lineage>
</organism>
<dbReference type="Proteomes" id="UP000630887">
    <property type="component" value="Unassembled WGS sequence"/>
</dbReference>